<evidence type="ECO:0000313" key="2">
    <source>
        <dbReference type="EMBL" id="TCO79446.1"/>
    </source>
</evidence>
<accession>A0A4R2L670</accession>
<keyword evidence="1" id="KW-1133">Transmembrane helix</keyword>
<evidence type="ECO:0000256" key="1">
    <source>
        <dbReference type="SAM" id="Phobius"/>
    </source>
</evidence>
<keyword evidence="1" id="KW-0812">Transmembrane</keyword>
<name>A0A4R2L670_9FIRM</name>
<evidence type="ECO:0000313" key="3">
    <source>
        <dbReference type="Proteomes" id="UP000294919"/>
    </source>
</evidence>
<reference evidence="2 3" key="1">
    <citation type="submission" date="2019-03" db="EMBL/GenBank/DDBJ databases">
        <title>Genomic Encyclopedia of Type Strains, Phase IV (KMG-IV): sequencing the most valuable type-strain genomes for metagenomic binning, comparative biology and taxonomic classification.</title>
        <authorList>
            <person name="Goeker M."/>
        </authorList>
    </citation>
    <scope>NUCLEOTIDE SEQUENCE [LARGE SCALE GENOMIC DNA]</scope>
    <source>
        <strain evidence="2 3">DSM 102940</strain>
    </source>
</reference>
<gene>
    <name evidence="2" type="ORF">EV214_102165</name>
</gene>
<dbReference type="AlphaFoldDB" id="A0A4R2L670"/>
<dbReference type="RefSeq" id="WP_132242338.1">
    <property type="nucleotide sequence ID" value="NZ_SLWV01000002.1"/>
</dbReference>
<dbReference type="Proteomes" id="UP000294919">
    <property type="component" value="Unassembled WGS sequence"/>
</dbReference>
<sequence>MNTTSVFTIGAILSLVVGAGVTLHRYKKKNLQKFFTQTYEMAKQVPKQKKNSFLLLMFKESLLSSKNKTATNSLANKLNNPKYLNIQLIQMSNILKDRSKVHDKTMKRALNLLGDYQTWETDKLAKDKQSIQDKAS</sequence>
<protein>
    <submittedName>
        <fullName evidence="2">Uncharacterized protein</fullName>
    </submittedName>
</protein>
<keyword evidence="1" id="KW-0472">Membrane</keyword>
<proteinExistence type="predicted"/>
<keyword evidence="3" id="KW-1185">Reference proteome</keyword>
<comment type="caution">
    <text evidence="2">The sequence shown here is derived from an EMBL/GenBank/DDBJ whole genome shotgun (WGS) entry which is preliminary data.</text>
</comment>
<feature type="transmembrane region" description="Helical" evidence="1">
    <location>
        <begin position="6"/>
        <end position="23"/>
    </location>
</feature>
<organism evidence="2 3">
    <name type="scientific">Marinisporobacter balticus</name>
    <dbReference type="NCBI Taxonomy" id="2018667"/>
    <lineage>
        <taxon>Bacteria</taxon>
        <taxon>Bacillati</taxon>
        <taxon>Bacillota</taxon>
        <taxon>Clostridia</taxon>
        <taxon>Peptostreptococcales</taxon>
        <taxon>Thermotaleaceae</taxon>
        <taxon>Marinisporobacter</taxon>
    </lineage>
</organism>
<dbReference type="OrthoDB" id="1954039at2"/>
<dbReference type="EMBL" id="SLWV01000002">
    <property type="protein sequence ID" value="TCO79446.1"/>
    <property type="molecule type" value="Genomic_DNA"/>
</dbReference>